<accession>A0A317Y7C2</accession>
<dbReference type="GO" id="GO:0016998">
    <property type="term" value="P:cell wall macromolecule catabolic process"/>
    <property type="evidence" value="ECO:0007669"/>
    <property type="project" value="InterPro"/>
</dbReference>
<feature type="chain" id="PRO_5016384772" description="chitinase" evidence="5">
    <location>
        <begin position="24"/>
        <end position="436"/>
    </location>
</feature>
<dbReference type="EC" id="3.2.1.14" evidence="2"/>
<evidence type="ECO:0000313" key="7">
    <source>
        <dbReference type="EMBL" id="PWZ53584.1"/>
    </source>
</evidence>
<evidence type="ECO:0000256" key="5">
    <source>
        <dbReference type="SAM" id="SignalP"/>
    </source>
</evidence>
<protein>
    <recommendedName>
        <fullName evidence="2">chitinase</fullName>
        <ecNumber evidence="2">3.2.1.14</ecNumber>
    </recommendedName>
</protein>
<dbReference type="Pfam" id="PF00182">
    <property type="entry name" value="Glyco_hydro_19"/>
    <property type="match status" value="1"/>
</dbReference>
<dbReference type="AlphaFoldDB" id="A0A317Y7C2"/>
<dbReference type="SUPFAM" id="SSF53955">
    <property type="entry name" value="Lysozyme-like"/>
    <property type="match status" value="1"/>
</dbReference>
<comment type="caution">
    <text evidence="7">The sequence shown here is derived from an EMBL/GenBank/DDBJ whole genome shotgun (WGS) entry which is preliminary data.</text>
</comment>
<evidence type="ECO:0000256" key="1">
    <source>
        <dbReference type="ARBA" id="ARBA00000822"/>
    </source>
</evidence>
<dbReference type="Gene3D" id="1.10.530.10">
    <property type="match status" value="1"/>
</dbReference>
<organism evidence="7">
    <name type="scientific">Zea mays</name>
    <name type="common">Maize</name>
    <dbReference type="NCBI Taxonomy" id="4577"/>
    <lineage>
        <taxon>Eukaryota</taxon>
        <taxon>Viridiplantae</taxon>
        <taxon>Streptophyta</taxon>
        <taxon>Embryophyta</taxon>
        <taxon>Tracheophyta</taxon>
        <taxon>Spermatophyta</taxon>
        <taxon>Magnoliopsida</taxon>
        <taxon>Liliopsida</taxon>
        <taxon>Poales</taxon>
        <taxon>Poaceae</taxon>
        <taxon>PACMAD clade</taxon>
        <taxon>Panicoideae</taxon>
        <taxon>Andropogonodae</taxon>
        <taxon>Andropogoneae</taxon>
        <taxon>Tripsacinae</taxon>
        <taxon>Zea</taxon>
    </lineage>
</organism>
<name>A0A317Y7C2_MAIZE</name>
<dbReference type="GO" id="GO:0006032">
    <property type="term" value="P:chitin catabolic process"/>
    <property type="evidence" value="ECO:0007669"/>
    <property type="project" value="InterPro"/>
</dbReference>
<comment type="catalytic activity">
    <reaction evidence="1">
        <text>Random endo-hydrolysis of N-acetyl-beta-D-glucosaminide (1-&gt;4)-beta-linkages in chitin and chitodextrins.</text>
        <dbReference type="EC" id="3.2.1.14"/>
    </reaction>
</comment>
<proteinExistence type="predicted"/>
<feature type="signal peptide" evidence="5">
    <location>
        <begin position="1"/>
        <end position="23"/>
    </location>
</feature>
<evidence type="ECO:0000256" key="4">
    <source>
        <dbReference type="ARBA" id="ARBA00023326"/>
    </source>
</evidence>
<evidence type="ECO:0000256" key="3">
    <source>
        <dbReference type="ARBA" id="ARBA00023277"/>
    </source>
</evidence>
<dbReference type="InterPro" id="IPR023346">
    <property type="entry name" value="Lysozyme-like_dom_sf"/>
</dbReference>
<dbReference type="InterPro" id="IPR000726">
    <property type="entry name" value="Glyco_hydro_19_cat"/>
</dbReference>
<evidence type="ECO:0000256" key="2">
    <source>
        <dbReference type="ARBA" id="ARBA00012729"/>
    </source>
</evidence>
<feature type="domain" description="Glycoside hydrolase family 19 catalytic" evidence="6">
    <location>
        <begin position="28"/>
        <end position="61"/>
    </location>
</feature>
<keyword evidence="5" id="KW-0732">Signal</keyword>
<keyword evidence="4" id="KW-0624">Polysaccharide degradation</keyword>
<dbReference type="GO" id="GO:0000272">
    <property type="term" value="P:polysaccharide catabolic process"/>
    <property type="evidence" value="ECO:0007669"/>
    <property type="project" value="UniProtKB-KW"/>
</dbReference>
<gene>
    <name evidence="7" type="primary">Cht8</name>
    <name evidence="7" type="ORF">Zm00014a_016215</name>
</gene>
<evidence type="ECO:0000259" key="6">
    <source>
        <dbReference type="Pfam" id="PF00182"/>
    </source>
</evidence>
<sequence length="436" mass="47479">MARFALVACAAATAALLLGVAAADVASIITQDVYNQMLPNRDNTQCPANGFYTYDAFIYAFCTGYEYTIPTEIPVGVRGRTEIPVGVRETAWDTIPYLSTLPQYKGMSIRSSEITKRSTLALPMSRFAFVLRLTVAPSARTITTAPSCPRVQELFGDEHHPWNMVDNMVLIIIDQTYSALLEIYGPEAPPSGDGHIQIQVSQPVDPADPQSSMLSVKASLTHCCISLTDTFYGGGGQDQTNATSAEQSSTLQYHLARSTITASPSTLHLARVDGGGRGEYWACADVRPDVANKGILGVLETTNARLDAAIQLEATLLNMAKESGYWSPKVREIAEVHVALVKMRAATDIDAIMRHRRCLQNRRLLIQEYITCRPDADQACGAEAALAKSLGSLHIGRKRGCPVQETMSDRLPESDDAELLTKRLKALHITHGYSTS</sequence>
<dbReference type="ExpressionAtlas" id="A0A317Y7C2">
    <property type="expression patterns" value="baseline"/>
</dbReference>
<keyword evidence="3" id="KW-0119">Carbohydrate metabolism</keyword>
<dbReference type="GO" id="GO:0008843">
    <property type="term" value="F:endochitinase activity"/>
    <property type="evidence" value="ECO:0007669"/>
    <property type="project" value="UniProtKB-EC"/>
</dbReference>
<dbReference type="Proteomes" id="UP000251960">
    <property type="component" value="Chromosome 1"/>
</dbReference>
<dbReference type="EMBL" id="NCVQ01000001">
    <property type="protein sequence ID" value="PWZ53584.1"/>
    <property type="molecule type" value="Genomic_DNA"/>
</dbReference>
<reference evidence="7" key="1">
    <citation type="journal article" date="2018" name="Nat. Genet.">
        <title>Extensive intraspecific gene order and gene structural variations between Mo17 and other maize genomes.</title>
        <authorList>
            <person name="Sun S."/>
            <person name="Zhou Y."/>
            <person name="Chen J."/>
            <person name="Shi J."/>
            <person name="Zhao H."/>
            <person name="Zhao H."/>
            <person name="Song W."/>
            <person name="Zhang M."/>
            <person name="Cui Y."/>
            <person name="Dong X."/>
            <person name="Liu H."/>
            <person name="Ma X."/>
            <person name="Jiao Y."/>
            <person name="Wang B."/>
            <person name="Wei X."/>
            <person name="Stein J.C."/>
            <person name="Glaubitz J.C."/>
            <person name="Lu F."/>
            <person name="Yu G."/>
            <person name="Liang C."/>
            <person name="Fengler K."/>
            <person name="Li B."/>
            <person name="Rafalski A."/>
            <person name="Schnable P.S."/>
            <person name="Ware D.H."/>
            <person name="Buckler E.S."/>
            <person name="Lai J."/>
        </authorList>
    </citation>
    <scope>NUCLEOTIDE SEQUENCE [LARGE SCALE GENOMIC DNA]</scope>
    <source>
        <tissue evidence="7">Seedling</tissue>
    </source>
</reference>